<proteinExistence type="predicted"/>
<dbReference type="InterPro" id="IPR025521">
    <property type="entry name" value="Neprosin_propep"/>
</dbReference>
<dbReference type="Proteomes" id="UP001370490">
    <property type="component" value="Unassembled WGS sequence"/>
</dbReference>
<evidence type="ECO:0000313" key="2">
    <source>
        <dbReference type="EMBL" id="KAK6919931.1"/>
    </source>
</evidence>
<comment type="caution">
    <text evidence="2">The sequence shown here is derived from an EMBL/GenBank/DDBJ whole genome shotgun (WGS) entry which is preliminary data.</text>
</comment>
<dbReference type="AlphaFoldDB" id="A0AAN8UYD7"/>
<organism evidence="2 3">
    <name type="scientific">Dillenia turbinata</name>
    <dbReference type="NCBI Taxonomy" id="194707"/>
    <lineage>
        <taxon>Eukaryota</taxon>
        <taxon>Viridiplantae</taxon>
        <taxon>Streptophyta</taxon>
        <taxon>Embryophyta</taxon>
        <taxon>Tracheophyta</taxon>
        <taxon>Spermatophyta</taxon>
        <taxon>Magnoliopsida</taxon>
        <taxon>eudicotyledons</taxon>
        <taxon>Gunneridae</taxon>
        <taxon>Pentapetalae</taxon>
        <taxon>Dilleniales</taxon>
        <taxon>Dilleniaceae</taxon>
        <taxon>Dillenia</taxon>
    </lineage>
</organism>
<evidence type="ECO:0000259" key="1">
    <source>
        <dbReference type="Pfam" id="PF14365"/>
    </source>
</evidence>
<protein>
    <submittedName>
        <fullName evidence="2">Neprosin activation peptide</fullName>
    </submittedName>
</protein>
<name>A0AAN8UYD7_9MAGN</name>
<feature type="domain" description="Neprosin activation peptide" evidence="1">
    <location>
        <begin position="27"/>
        <end position="98"/>
    </location>
</feature>
<reference evidence="2 3" key="1">
    <citation type="submission" date="2023-12" db="EMBL/GenBank/DDBJ databases">
        <title>A high-quality genome assembly for Dillenia turbinata (Dilleniales).</title>
        <authorList>
            <person name="Chanderbali A."/>
        </authorList>
    </citation>
    <scope>NUCLEOTIDE SEQUENCE [LARGE SCALE GENOMIC DNA]</scope>
    <source>
        <strain evidence="2">LSX21</strain>
        <tissue evidence="2">Leaf</tissue>
    </source>
</reference>
<sequence>MVSHDFVEGWSYNRTHHAPHKGTIKNITRPDGNTIDCVDIYQQLAFEHPLLKNHKIQMEPSSMPSGISRPNASLPDQPWHTSGEACPQRTVPIKRTVSSPNLPRKARFHQNLVDEDEHEFATVSHDGPLHGVKGILNVWNPTTMYYGSIAHS</sequence>
<dbReference type="InterPro" id="IPR053168">
    <property type="entry name" value="Glutamic_endopeptidase"/>
</dbReference>
<dbReference type="Pfam" id="PF14365">
    <property type="entry name" value="Neprosin_AP"/>
    <property type="match status" value="1"/>
</dbReference>
<dbReference type="EMBL" id="JBAMMX010000021">
    <property type="protein sequence ID" value="KAK6919931.1"/>
    <property type="molecule type" value="Genomic_DNA"/>
</dbReference>
<dbReference type="PANTHER" id="PTHR31589">
    <property type="entry name" value="PROTEIN, PUTATIVE (DUF239)-RELATED-RELATED"/>
    <property type="match status" value="1"/>
</dbReference>
<keyword evidence="3" id="KW-1185">Reference proteome</keyword>
<evidence type="ECO:0000313" key="3">
    <source>
        <dbReference type="Proteomes" id="UP001370490"/>
    </source>
</evidence>
<accession>A0AAN8UYD7</accession>
<dbReference type="PANTHER" id="PTHR31589:SF221">
    <property type="entry name" value="LIGASE, PUTATIVE (DUF239)-RELATED"/>
    <property type="match status" value="1"/>
</dbReference>
<gene>
    <name evidence="2" type="ORF">RJ641_015835</name>
</gene>